<dbReference type="Pfam" id="PF03221">
    <property type="entry name" value="HTH_Tnp_Tc5"/>
    <property type="match status" value="1"/>
</dbReference>
<name>A0ABD1E5B8_HYPHA</name>
<organism evidence="3 4">
    <name type="scientific">Hypothenemus hampei</name>
    <name type="common">Coffee berry borer</name>
    <dbReference type="NCBI Taxonomy" id="57062"/>
    <lineage>
        <taxon>Eukaryota</taxon>
        <taxon>Metazoa</taxon>
        <taxon>Ecdysozoa</taxon>
        <taxon>Arthropoda</taxon>
        <taxon>Hexapoda</taxon>
        <taxon>Insecta</taxon>
        <taxon>Pterygota</taxon>
        <taxon>Neoptera</taxon>
        <taxon>Endopterygota</taxon>
        <taxon>Coleoptera</taxon>
        <taxon>Polyphaga</taxon>
        <taxon>Cucujiformia</taxon>
        <taxon>Curculionidae</taxon>
        <taxon>Scolytinae</taxon>
        <taxon>Hypothenemus</taxon>
    </lineage>
</organism>
<protein>
    <recommendedName>
        <fullName evidence="2">HTH CENPB-type domain-containing protein</fullName>
    </recommendedName>
</protein>
<dbReference type="PROSITE" id="PS51253">
    <property type="entry name" value="HTH_CENPB"/>
    <property type="match status" value="1"/>
</dbReference>
<evidence type="ECO:0000256" key="1">
    <source>
        <dbReference type="ARBA" id="ARBA00023125"/>
    </source>
</evidence>
<keyword evidence="1" id="KW-0238">DNA-binding</keyword>
<dbReference type="EMBL" id="JBDJPC010000011">
    <property type="protein sequence ID" value="KAL1489882.1"/>
    <property type="molecule type" value="Genomic_DNA"/>
</dbReference>
<dbReference type="AlphaFoldDB" id="A0ABD1E5B8"/>
<accession>A0ABD1E5B8</accession>
<reference evidence="3 4" key="1">
    <citation type="submission" date="2024-05" db="EMBL/GenBank/DDBJ databases">
        <title>Genetic variation in Jamaican populations of the coffee berry borer (Hypothenemus hampei).</title>
        <authorList>
            <person name="Errbii M."/>
            <person name="Myrie A."/>
        </authorList>
    </citation>
    <scope>NUCLEOTIDE SEQUENCE [LARGE SCALE GENOMIC DNA]</scope>
    <source>
        <strain evidence="3">JA-Hopewell-2020-01-JO</strain>
        <tissue evidence="3">Whole body</tissue>
    </source>
</reference>
<dbReference type="Proteomes" id="UP001566132">
    <property type="component" value="Unassembled WGS sequence"/>
</dbReference>
<comment type="caution">
    <text evidence="3">The sequence shown here is derived from an EMBL/GenBank/DDBJ whole genome shotgun (WGS) entry which is preliminary data.</text>
</comment>
<keyword evidence="4" id="KW-1185">Reference proteome</keyword>
<feature type="domain" description="HTH CENPB-type" evidence="2">
    <location>
        <begin position="82"/>
        <end position="160"/>
    </location>
</feature>
<dbReference type="InterPro" id="IPR006600">
    <property type="entry name" value="HTH_CenpB_DNA-bd_dom"/>
</dbReference>
<evidence type="ECO:0000313" key="4">
    <source>
        <dbReference type="Proteomes" id="UP001566132"/>
    </source>
</evidence>
<evidence type="ECO:0000313" key="3">
    <source>
        <dbReference type="EMBL" id="KAL1489882.1"/>
    </source>
</evidence>
<dbReference type="GO" id="GO:0003677">
    <property type="term" value="F:DNA binding"/>
    <property type="evidence" value="ECO:0007669"/>
    <property type="project" value="UniProtKB-KW"/>
</dbReference>
<evidence type="ECO:0000259" key="2">
    <source>
        <dbReference type="PROSITE" id="PS51253"/>
    </source>
</evidence>
<sequence>MPRKYIKKSNIESVNCEKLFAAIKLVKGNTPKSIRSAAESFNLSHATLIRYLRKIEIHFSEAEGIFADISDDELLNFLKSNSALGAKPLFTEIQEQAFVEYIINCSKMNFGLTINNIRCLAYEYAKKCSIEYPVGWDKSGKATKDWYYGFMKRHGNLSLRRPELISANRRNGFRKETVAEFFTNLGAVLDGSSVRTTSHLEFRRNRLFNSSQRR</sequence>
<gene>
    <name evidence="3" type="ORF">ABEB36_013809</name>
</gene>
<proteinExistence type="predicted"/>